<reference evidence="8 9" key="1">
    <citation type="submission" date="2019-06" db="EMBL/GenBank/DDBJ databases">
        <title>Whole genome shotgun sequence of Pseudonocardia hydrocarbonoxydans NBRC 14498.</title>
        <authorList>
            <person name="Hosoyama A."/>
            <person name="Uohara A."/>
            <person name="Ohji S."/>
            <person name="Ichikawa N."/>
        </authorList>
    </citation>
    <scope>NUCLEOTIDE SEQUENCE [LARGE SCALE GENOMIC DNA]</scope>
    <source>
        <strain evidence="8 9">NBRC 14498</strain>
    </source>
</reference>
<dbReference type="EMBL" id="BJNG01000045">
    <property type="protein sequence ID" value="GEC22457.1"/>
    <property type="molecule type" value="Genomic_DNA"/>
</dbReference>
<dbReference type="CDD" id="cd03379">
    <property type="entry name" value="beta_CA_cladeD"/>
    <property type="match status" value="1"/>
</dbReference>
<dbReference type="SUPFAM" id="SSF53056">
    <property type="entry name" value="beta-carbonic anhydrase, cab"/>
    <property type="match status" value="1"/>
</dbReference>
<evidence type="ECO:0000256" key="1">
    <source>
        <dbReference type="ARBA" id="ARBA00006217"/>
    </source>
</evidence>
<dbReference type="SMART" id="SM00947">
    <property type="entry name" value="Pro_CA"/>
    <property type="match status" value="1"/>
</dbReference>
<comment type="caution">
    <text evidence="8">The sequence shown here is derived from an EMBL/GenBank/DDBJ whole genome shotgun (WGS) entry which is preliminary data.</text>
</comment>
<dbReference type="InterPro" id="IPR036874">
    <property type="entry name" value="Carbonic_anhydrase_sf"/>
</dbReference>
<accession>A0A4Y3WU86</accession>
<dbReference type="OrthoDB" id="8968066at2"/>
<gene>
    <name evidence="8" type="ORF">PHY01_47400</name>
</gene>
<dbReference type="Proteomes" id="UP000320338">
    <property type="component" value="Unassembled WGS sequence"/>
</dbReference>
<name>A0A4Y3WU86_9PSEU</name>
<protein>
    <recommendedName>
        <fullName evidence="2">carbonic anhydrase</fullName>
        <ecNumber evidence="2">4.2.1.1</ecNumber>
    </recommendedName>
</protein>
<comment type="function">
    <text evidence="5">Catalyzes the reversible hydration of carbon dioxide to form bicarbonate.</text>
</comment>
<organism evidence="8 9">
    <name type="scientific">Pseudonocardia hydrocarbonoxydans</name>
    <dbReference type="NCBI Taxonomy" id="76726"/>
    <lineage>
        <taxon>Bacteria</taxon>
        <taxon>Bacillati</taxon>
        <taxon>Actinomycetota</taxon>
        <taxon>Actinomycetes</taxon>
        <taxon>Pseudonocardiales</taxon>
        <taxon>Pseudonocardiaceae</taxon>
        <taxon>Pseudonocardia</taxon>
    </lineage>
</organism>
<comment type="cofactor">
    <cofactor evidence="7">
        <name>Zn(2+)</name>
        <dbReference type="ChEBI" id="CHEBI:29105"/>
    </cofactor>
    <text evidence="7">Binds 1 zinc ion per subunit.</text>
</comment>
<evidence type="ECO:0000256" key="2">
    <source>
        <dbReference type="ARBA" id="ARBA00012925"/>
    </source>
</evidence>
<feature type="binding site" evidence="7">
    <location>
        <position position="91"/>
    </location>
    <ligand>
        <name>Zn(2+)</name>
        <dbReference type="ChEBI" id="CHEBI:29105"/>
    </ligand>
</feature>
<dbReference type="InterPro" id="IPR001765">
    <property type="entry name" value="Carbonic_anhydrase"/>
</dbReference>
<evidence type="ECO:0000256" key="7">
    <source>
        <dbReference type="PIRSR" id="PIRSR601765-1"/>
    </source>
</evidence>
<evidence type="ECO:0000256" key="3">
    <source>
        <dbReference type="ARBA" id="ARBA00022723"/>
    </source>
</evidence>
<feature type="binding site" evidence="7">
    <location>
        <position position="38"/>
    </location>
    <ligand>
        <name>Zn(2+)</name>
        <dbReference type="ChEBI" id="CHEBI:29105"/>
    </ligand>
</feature>
<feature type="binding site" evidence="7">
    <location>
        <position position="40"/>
    </location>
    <ligand>
        <name>Zn(2+)</name>
        <dbReference type="ChEBI" id="CHEBI:29105"/>
    </ligand>
</feature>
<dbReference type="GO" id="GO:0004089">
    <property type="term" value="F:carbonate dehydratase activity"/>
    <property type="evidence" value="ECO:0007669"/>
    <property type="project" value="UniProtKB-EC"/>
</dbReference>
<keyword evidence="4 7" id="KW-0862">Zinc</keyword>
<dbReference type="Pfam" id="PF00484">
    <property type="entry name" value="Pro_CA"/>
    <property type="match status" value="1"/>
</dbReference>
<dbReference type="EC" id="4.2.1.1" evidence="2"/>
<feature type="binding site" evidence="7">
    <location>
        <position position="94"/>
    </location>
    <ligand>
        <name>Zn(2+)</name>
        <dbReference type="ChEBI" id="CHEBI:29105"/>
    </ligand>
</feature>
<keyword evidence="9" id="KW-1185">Reference proteome</keyword>
<evidence type="ECO:0000313" key="8">
    <source>
        <dbReference type="EMBL" id="GEC22457.1"/>
    </source>
</evidence>
<keyword evidence="3 7" id="KW-0479">Metal-binding</keyword>
<evidence type="ECO:0000256" key="4">
    <source>
        <dbReference type="ARBA" id="ARBA00022833"/>
    </source>
</evidence>
<evidence type="ECO:0000256" key="6">
    <source>
        <dbReference type="ARBA" id="ARBA00048348"/>
    </source>
</evidence>
<dbReference type="Gene3D" id="3.40.1050.10">
    <property type="entry name" value="Carbonic anhydrase"/>
    <property type="match status" value="1"/>
</dbReference>
<evidence type="ECO:0000256" key="5">
    <source>
        <dbReference type="ARBA" id="ARBA00024993"/>
    </source>
</evidence>
<dbReference type="GO" id="GO:0008270">
    <property type="term" value="F:zinc ion binding"/>
    <property type="evidence" value="ECO:0007669"/>
    <property type="project" value="InterPro"/>
</dbReference>
<evidence type="ECO:0000313" key="9">
    <source>
        <dbReference type="Proteomes" id="UP000320338"/>
    </source>
</evidence>
<dbReference type="PANTHER" id="PTHR43175:SF3">
    <property type="entry name" value="CARBON DISULFIDE HYDROLASE"/>
    <property type="match status" value="1"/>
</dbReference>
<dbReference type="PANTHER" id="PTHR43175">
    <property type="entry name" value="CARBONIC ANHYDRASE"/>
    <property type="match status" value="1"/>
</dbReference>
<dbReference type="RefSeq" id="WP_141281971.1">
    <property type="nucleotide sequence ID" value="NZ_BAAARZ010000029.1"/>
</dbReference>
<comment type="catalytic activity">
    <reaction evidence="6">
        <text>hydrogencarbonate + H(+) = CO2 + H2O</text>
        <dbReference type="Rhea" id="RHEA:10748"/>
        <dbReference type="ChEBI" id="CHEBI:15377"/>
        <dbReference type="ChEBI" id="CHEBI:15378"/>
        <dbReference type="ChEBI" id="CHEBI:16526"/>
        <dbReference type="ChEBI" id="CHEBI:17544"/>
        <dbReference type="EC" id="4.2.1.1"/>
    </reaction>
</comment>
<comment type="similarity">
    <text evidence="1">Belongs to the beta-class carbonic anhydrase family.</text>
</comment>
<sequence>MALDDLIARYVAGGGRVAAANARGLSAPPALHTVVLTCMDARIDVSALFGLRAGEVHVLRNAGGVVTDDVVRSVTISQRKLRTREVLIVQHTGCGLATFTDDEFSEELARETGIRPPWRTNAFADPALSVRRGIAQLRRDPFLLPDTRIRGYVLNLRTFALQEIVVDGGPAAAPAAEPPRRRGYRRRR</sequence>
<dbReference type="AlphaFoldDB" id="A0A4Y3WU86"/>
<proteinExistence type="inferred from homology"/>